<protein>
    <submittedName>
        <fullName evidence="2">Polysaccharide pyruvyl transferase</fullName>
    </submittedName>
</protein>
<evidence type="ECO:0000313" key="3">
    <source>
        <dbReference type="Proteomes" id="UP000017090"/>
    </source>
</evidence>
<dbReference type="Pfam" id="PF04230">
    <property type="entry name" value="PS_pyruv_trans"/>
    <property type="match status" value="1"/>
</dbReference>
<dbReference type="Proteomes" id="UP000017090">
    <property type="component" value="Unassembled WGS sequence"/>
</dbReference>
<proteinExistence type="predicted"/>
<keyword evidence="3" id="KW-1185">Reference proteome</keyword>
<accession>U7US59</accession>
<dbReference type="PATRIC" id="fig|1111454.3.peg.230"/>
<gene>
    <name evidence="2" type="ORF">HMPREF1250_0564</name>
</gene>
<evidence type="ECO:0000313" key="2">
    <source>
        <dbReference type="EMBL" id="ERT62287.1"/>
    </source>
</evidence>
<keyword evidence="2" id="KW-0808">Transferase</keyword>
<dbReference type="eggNOG" id="COG2327">
    <property type="taxonomic scope" value="Bacteria"/>
</dbReference>
<dbReference type="EMBL" id="AWXA01000006">
    <property type="protein sequence ID" value="ERT62287.1"/>
    <property type="molecule type" value="Genomic_DNA"/>
</dbReference>
<dbReference type="STRING" id="1111454.HMPREF1250_0564"/>
<feature type="domain" description="Polysaccharide pyruvyl transferase" evidence="1">
    <location>
        <begin position="13"/>
        <end position="289"/>
    </location>
</feature>
<comment type="caution">
    <text evidence="2">The sequence shown here is derived from an EMBL/GenBank/DDBJ whole genome shotgun (WGS) entry which is preliminary data.</text>
</comment>
<dbReference type="AlphaFoldDB" id="U7US59"/>
<organism evidence="2 3">
    <name type="scientific">Megasphaera vaginalis</name>
    <name type="common">ex Srinivasan et al. 2021</name>
    <dbReference type="NCBI Taxonomy" id="1111454"/>
    <lineage>
        <taxon>Bacteria</taxon>
        <taxon>Bacillati</taxon>
        <taxon>Bacillota</taxon>
        <taxon>Negativicutes</taxon>
        <taxon>Veillonellales</taxon>
        <taxon>Veillonellaceae</taxon>
        <taxon>Megasphaera</taxon>
    </lineage>
</organism>
<evidence type="ECO:0000259" key="1">
    <source>
        <dbReference type="Pfam" id="PF04230"/>
    </source>
</evidence>
<dbReference type="RefSeq" id="WP_023052745.1">
    <property type="nucleotide sequence ID" value="NZ_AWXA01000006.1"/>
</dbReference>
<dbReference type="InterPro" id="IPR007345">
    <property type="entry name" value="Polysacch_pyruvyl_Trfase"/>
</dbReference>
<reference evidence="2 3" key="1">
    <citation type="submission" date="2013-09" db="EMBL/GenBank/DDBJ databases">
        <authorList>
            <person name="Durkin A.S."/>
            <person name="Haft D.R."/>
            <person name="McCorrison J."/>
            <person name="Torralba M."/>
            <person name="Gillis M."/>
            <person name="Haft D.H."/>
            <person name="Methe B."/>
            <person name="Sutton G."/>
            <person name="Nelson K.E."/>
        </authorList>
    </citation>
    <scope>NUCLEOTIDE SEQUENCE [LARGE SCALE GENOMIC DNA]</scope>
    <source>
        <strain evidence="2 3">BV3C16-1</strain>
    </source>
</reference>
<sequence length="350" mass="40349">MDIKIITIHAMHNPGSVFQAYALQKYLSKQHNAQIIDYRPGYFYSEGSKIKLWTKKILFSGSYGSRNKKFNQFIQENLVLTSLYTDYNQLENGNLHADVFMAGSDQLWNTDFPCGHDKAFYLEFVKQGKKVSYSTSVGKENIDFSNLSVLKGKLPYFDALAVREKSNAEFLTKELGRSVKWVCDPVFLLEAEEYMPFISSESPIEDPYVVIYLSGANRILDEIVNYYHQRGLKVVLAGGFTRRCKCDIHIKDVGPEDFLNLIYHSQAVISSSFHATAFSHIFHKEFITLVPKANGERIYSLLRKSGLIYRGVDSTLNWNLLEKETDWNKVQNNLEEYIRESKEYLSKVLE</sequence>
<name>U7US59_9FIRM</name>
<dbReference type="GO" id="GO:0016740">
    <property type="term" value="F:transferase activity"/>
    <property type="evidence" value="ECO:0007669"/>
    <property type="project" value="UniProtKB-KW"/>
</dbReference>